<gene>
    <name evidence="1" type="ORF">BGZ97_006353</name>
</gene>
<accession>A0A9P6UEQ6</accession>
<dbReference type="AlphaFoldDB" id="A0A9P6UEQ6"/>
<protein>
    <submittedName>
        <fullName evidence="1">Uncharacterized protein</fullName>
    </submittedName>
</protein>
<evidence type="ECO:0000313" key="1">
    <source>
        <dbReference type="EMBL" id="KAG0289895.1"/>
    </source>
</evidence>
<dbReference type="OrthoDB" id="2356749at2759"/>
<name>A0A9P6UEQ6_9FUNG</name>
<organism evidence="1 2">
    <name type="scientific">Linnemannia gamsii</name>
    <dbReference type="NCBI Taxonomy" id="64522"/>
    <lineage>
        <taxon>Eukaryota</taxon>
        <taxon>Fungi</taxon>
        <taxon>Fungi incertae sedis</taxon>
        <taxon>Mucoromycota</taxon>
        <taxon>Mortierellomycotina</taxon>
        <taxon>Mortierellomycetes</taxon>
        <taxon>Mortierellales</taxon>
        <taxon>Mortierellaceae</taxon>
        <taxon>Linnemannia</taxon>
    </lineage>
</organism>
<feature type="non-terminal residue" evidence="1">
    <location>
        <position position="1"/>
    </location>
</feature>
<sequence length="105" mass="11756">FPSLGSINDVAHHYTIGSLRLLKNIRDLNLQWASLDGEALLKAVPKLERLRGFDIAGLLGMKQDFGTLRSIDIQPYVAVSLLLKVLSRLLGLEDLQFEGTMFEPY</sequence>
<reference evidence="1" key="1">
    <citation type="journal article" date="2020" name="Fungal Divers.">
        <title>Resolving the Mortierellaceae phylogeny through synthesis of multi-gene phylogenetics and phylogenomics.</title>
        <authorList>
            <person name="Vandepol N."/>
            <person name="Liber J."/>
            <person name="Desiro A."/>
            <person name="Na H."/>
            <person name="Kennedy M."/>
            <person name="Barry K."/>
            <person name="Grigoriev I.V."/>
            <person name="Miller A.N."/>
            <person name="O'Donnell K."/>
            <person name="Stajich J.E."/>
            <person name="Bonito G."/>
        </authorList>
    </citation>
    <scope>NUCLEOTIDE SEQUENCE</scope>
    <source>
        <strain evidence="1">NVP60</strain>
    </source>
</reference>
<dbReference type="Proteomes" id="UP000823405">
    <property type="component" value="Unassembled WGS sequence"/>
</dbReference>
<dbReference type="EMBL" id="JAAAIN010002812">
    <property type="protein sequence ID" value="KAG0289895.1"/>
    <property type="molecule type" value="Genomic_DNA"/>
</dbReference>
<comment type="caution">
    <text evidence="1">The sequence shown here is derived from an EMBL/GenBank/DDBJ whole genome shotgun (WGS) entry which is preliminary data.</text>
</comment>
<proteinExistence type="predicted"/>
<keyword evidence="2" id="KW-1185">Reference proteome</keyword>
<evidence type="ECO:0000313" key="2">
    <source>
        <dbReference type="Proteomes" id="UP000823405"/>
    </source>
</evidence>